<evidence type="ECO:0000313" key="2">
    <source>
        <dbReference type="Proteomes" id="UP001178508"/>
    </source>
</evidence>
<proteinExistence type="predicted"/>
<dbReference type="PANTHER" id="PTHR31025:SF30">
    <property type="entry name" value="SI:DKEY-15H8.17"/>
    <property type="match status" value="1"/>
</dbReference>
<dbReference type="PANTHER" id="PTHR31025">
    <property type="entry name" value="SI:CH211-196P9.1-RELATED"/>
    <property type="match status" value="1"/>
</dbReference>
<dbReference type="EMBL" id="OY660872">
    <property type="protein sequence ID" value="CAJ1064737.1"/>
    <property type="molecule type" value="Genomic_DNA"/>
</dbReference>
<name>A0AAV1FU67_XYRNO</name>
<accession>A0AAV1FU67</accession>
<protein>
    <submittedName>
        <fullName evidence="1">Uncharacterized protein LOC113051318</fullName>
    </submittedName>
</protein>
<gene>
    <name evidence="1" type="ORF">XNOV1_A036444</name>
</gene>
<dbReference type="AlphaFoldDB" id="A0AAV1FU67"/>
<keyword evidence="2" id="KW-1185">Reference proteome</keyword>
<organism evidence="1 2">
    <name type="scientific">Xyrichtys novacula</name>
    <name type="common">Pearly razorfish</name>
    <name type="synonym">Hemipteronotus novacula</name>
    <dbReference type="NCBI Taxonomy" id="13765"/>
    <lineage>
        <taxon>Eukaryota</taxon>
        <taxon>Metazoa</taxon>
        <taxon>Chordata</taxon>
        <taxon>Craniata</taxon>
        <taxon>Vertebrata</taxon>
        <taxon>Euteleostomi</taxon>
        <taxon>Actinopterygii</taxon>
        <taxon>Neopterygii</taxon>
        <taxon>Teleostei</taxon>
        <taxon>Neoteleostei</taxon>
        <taxon>Acanthomorphata</taxon>
        <taxon>Eupercaria</taxon>
        <taxon>Labriformes</taxon>
        <taxon>Labridae</taxon>
        <taxon>Xyrichtys</taxon>
    </lineage>
</organism>
<dbReference type="Proteomes" id="UP001178508">
    <property type="component" value="Chromosome 9"/>
</dbReference>
<sequence>MPEEVQSAVANSKRPAPDKRRQMIRVLVDKIRKHDTNPTRSECLIICRNIVKQYPSSSADMTPGGVIIGINVLHASELSIEESGSGIEKYLMTKAKNKDAQSIVSQTKEGELILSIIQLLMAYFDERREGLILFADMSSTAADIECTLTLPASPRLILLVAGDDVASGRWMLSIKSHVVCEGPQSGFIAGLAAVFATYYVFNLRYQEEAERTLEFIQRRFVGINPERGTKASRGKVTSKKTGKLVQKKGATVNPHVATLIKNLVDFEWGFM</sequence>
<reference evidence="1" key="1">
    <citation type="submission" date="2023-08" db="EMBL/GenBank/DDBJ databases">
        <authorList>
            <person name="Alioto T."/>
            <person name="Alioto T."/>
            <person name="Gomez Garrido J."/>
        </authorList>
    </citation>
    <scope>NUCLEOTIDE SEQUENCE</scope>
</reference>
<evidence type="ECO:0000313" key="1">
    <source>
        <dbReference type="EMBL" id="CAJ1064737.1"/>
    </source>
</evidence>